<dbReference type="SUPFAM" id="SSF55073">
    <property type="entry name" value="Nucleotide cyclase"/>
    <property type="match status" value="1"/>
</dbReference>
<dbReference type="Pfam" id="PF00990">
    <property type="entry name" value="GGDEF"/>
    <property type="match status" value="1"/>
</dbReference>
<reference evidence="4 5" key="1">
    <citation type="submission" date="2018-09" db="EMBL/GenBank/DDBJ databases">
        <title>Identification of marine bacteria producing industrial enzymes.</title>
        <authorList>
            <person name="Cheng T.H."/>
            <person name="Saidin J."/>
            <person name="Muhd D.D."/>
            <person name="Isa M.N.M."/>
            <person name="Bakar M.F.A."/>
            <person name="Ismail N."/>
        </authorList>
    </citation>
    <scope>NUCLEOTIDE SEQUENCE [LARGE SCALE GENOMIC DNA]</scope>
    <source>
        <strain evidence="4 5">MNAD 1.6</strain>
    </source>
</reference>
<feature type="transmembrane region" description="Helical" evidence="1">
    <location>
        <begin position="243"/>
        <end position="264"/>
    </location>
</feature>
<dbReference type="Proteomes" id="UP000265938">
    <property type="component" value="Unassembled WGS sequence"/>
</dbReference>
<evidence type="ECO:0000313" key="4">
    <source>
        <dbReference type="EMBL" id="RJF36564.1"/>
    </source>
</evidence>
<keyword evidence="1" id="KW-0472">Membrane</keyword>
<dbReference type="Gene3D" id="3.20.20.450">
    <property type="entry name" value="EAL domain"/>
    <property type="match status" value="1"/>
</dbReference>
<name>A0A3A3EQC4_9GAMM</name>
<dbReference type="Pfam" id="PF00563">
    <property type="entry name" value="EAL"/>
    <property type="match status" value="1"/>
</dbReference>
<feature type="transmembrane region" description="Helical" evidence="1">
    <location>
        <begin position="208"/>
        <end position="231"/>
    </location>
</feature>
<feature type="transmembrane region" description="Helical" evidence="1">
    <location>
        <begin position="295"/>
        <end position="316"/>
    </location>
</feature>
<gene>
    <name evidence="4" type="ORF">D4741_00350</name>
</gene>
<keyword evidence="2" id="KW-0732">Signal</keyword>
<feature type="transmembrane region" description="Helical" evidence="1">
    <location>
        <begin position="328"/>
        <end position="347"/>
    </location>
</feature>
<dbReference type="EMBL" id="QYSE01000001">
    <property type="protein sequence ID" value="RJF36564.1"/>
    <property type="molecule type" value="Genomic_DNA"/>
</dbReference>
<dbReference type="InterPro" id="IPR043128">
    <property type="entry name" value="Rev_trsase/Diguanyl_cyclase"/>
</dbReference>
<dbReference type="PROSITE" id="PS50883">
    <property type="entry name" value="EAL"/>
    <property type="match status" value="1"/>
</dbReference>
<dbReference type="Gene3D" id="3.30.70.270">
    <property type="match status" value="1"/>
</dbReference>
<dbReference type="SMART" id="SM00052">
    <property type="entry name" value="EAL"/>
    <property type="match status" value="1"/>
</dbReference>
<dbReference type="SMART" id="SM00267">
    <property type="entry name" value="GGDEF"/>
    <property type="match status" value="1"/>
</dbReference>
<dbReference type="AlphaFoldDB" id="A0A3A3EQC4"/>
<evidence type="ECO:0000256" key="2">
    <source>
        <dbReference type="SAM" id="SignalP"/>
    </source>
</evidence>
<dbReference type="SUPFAM" id="SSF141868">
    <property type="entry name" value="EAL domain-like"/>
    <property type="match status" value="1"/>
</dbReference>
<dbReference type="InterPro" id="IPR029787">
    <property type="entry name" value="Nucleotide_cyclase"/>
</dbReference>
<dbReference type="InterPro" id="IPR011623">
    <property type="entry name" value="7TMR_DISM_rcpt_extracell_dom1"/>
</dbReference>
<evidence type="ECO:0000313" key="5">
    <source>
        <dbReference type="Proteomes" id="UP000265938"/>
    </source>
</evidence>
<dbReference type="InterPro" id="IPR001633">
    <property type="entry name" value="EAL_dom"/>
</dbReference>
<dbReference type="RefSeq" id="WP_119851639.1">
    <property type="nucleotide sequence ID" value="NZ_QYSE01000001.1"/>
</dbReference>
<dbReference type="InterPro" id="IPR035919">
    <property type="entry name" value="EAL_sf"/>
</dbReference>
<feature type="transmembrane region" description="Helical" evidence="1">
    <location>
        <begin position="271"/>
        <end position="289"/>
    </location>
</feature>
<comment type="caution">
    <text evidence="4">The sequence shown here is derived from an EMBL/GenBank/DDBJ whole genome shotgun (WGS) entry which is preliminary data.</text>
</comment>
<dbReference type="CDD" id="cd01948">
    <property type="entry name" value="EAL"/>
    <property type="match status" value="1"/>
</dbReference>
<sequence length="831" mass="93757">MHFIGKHIHRVVRPLLIIMCCVFLHSVSTFAASDNTSAWLLDSAEPLAKLSGTLQESLQNAKQLNALESSSIRLAPQTSHWLIIDLFQLPDNKNYVVYLGEPNLTWAKFYLLDESYQATDDQRLASLESLSNVRPHWLIEHSQGHRWALVNFEHDRSLTLEVGVVTAKAFEINLHQIILSYGAILGVLILCMFVCAVYFFVSQQPKYLVLNAYFVLVCIGFLIDNGLINYLVNGFDWEAKWPVNEFALCFASYFLYHFLAIYTYKPRFKKAWQAMMVCLLSAAVLSSLLPQFNRQWLFIVSCIVFLSFAAAVFLRLMQRKNSRTHLRCFMLLTIVTQVLSLFIWNGFGIGYHGVHNTILLITSLAICSVLLLKDRQQISAFSYSMLHDADTKLPNKQFLLAQMVKKVSQKQHFSVLLFKPHVLSNARSTFGFEQANICINERLSILNTQLQTMNALKLEIQASRSAWLAHVDDSTFGCLVIGELELSHIEQFACLIHGVFEEGLTHEDINLVDSVDIGVAYYPMHGNTAKQILQCAIQAMTEKRLQGERWRMFDSESARLSEQRLSIAAALKMAIDENQLSLHFQPQICLKTGKVVGCEALLRWHHPVFGAVSPDVFIPIAESAGVINQLTEWVVENGIQWQAKFCKLIPDHVISINISAKDLLNKELPVLLITILNEQKVRAESVMLELTESATLEESKKIKATLDDYRLIGLKLAIDDFGTGYSSLAYLSQLGFDEVKIDKQFVLNLPFSVNDQSICRATCDIAATLGAQVVAEGIEEEQSLAMLQSYGCQFGQGYYFSKPLCADDYLAWISDVQKVEISLDATANLID</sequence>
<evidence type="ECO:0000256" key="1">
    <source>
        <dbReference type="SAM" id="Phobius"/>
    </source>
</evidence>
<proteinExistence type="predicted"/>
<feature type="signal peptide" evidence="2">
    <location>
        <begin position="1"/>
        <end position="31"/>
    </location>
</feature>
<organism evidence="4 5">
    <name type="scientific">Pseudoalteromonas gelatinilytica</name>
    <dbReference type="NCBI Taxonomy" id="1703256"/>
    <lineage>
        <taxon>Bacteria</taxon>
        <taxon>Pseudomonadati</taxon>
        <taxon>Pseudomonadota</taxon>
        <taxon>Gammaproteobacteria</taxon>
        <taxon>Alteromonadales</taxon>
        <taxon>Pseudoalteromonadaceae</taxon>
        <taxon>Pseudoalteromonas</taxon>
    </lineage>
</organism>
<dbReference type="Pfam" id="PF07695">
    <property type="entry name" value="7TMR-DISM_7TM"/>
    <property type="match status" value="1"/>
</dbReference>
<dbReference type="InterPro" id="IPR050706">
    <property type="entry name" value="Cyclic-di-GMP_PDE-like"/>
</dbReference>
<feature type="chain" id="PRO_5017298430" evidence="2">
    <location>
        <begin position="32"/>
        <end position="831"/>
    </location>
</feature>
<dbReference type="InterPro" id="IPR000160">
    <property type="entry name" value="GGDEF_dom"/>
</dbReference>
<accession>A0A3A3EQC4</accession>
<feature type="domain" description="EAL" evidence="3">
    <location>
        <begin position="564"/>
        <end position="817"/>
    </location>
</feature>
<dbReference type="PANTHER" id="PTHR33121:SF70">
    <property type="entry name" value="SIGNALING PROTEIN YKOW"/>
    <property type="match status" value="1"/>
</dbReference>
<protein>
    <submittedName>
        <fullName evidence="4">EAL domain-containing protein</fullName>
    </submittedName>
</protein>
<evidence type="ECO:0000259" key="3">
    <source>
        <dbReference type="PROSITE" id="PS50883"/>
    </source>
</evidence>
<keyword evidence="1" id="KW-0812">Transmembrane</keyword>
<feature type="transmembrane region" description="Helical" evidence="1">
    <location>
        <begin position="178"/>
        <end position="201"/>
    </location>
</feature>
<dbReference type="PANTHER" id="PTHR33121">
    <property type="entry name" value="CYCLIC DI-GMP PHOSPHODIESTERASE PDEF"/>
    <property type="match status" value="1"/>
</dbReference>
<dbReference type="GO" id="GO:0071111">
    <property type="term" value="F:cyclic-guanylate-specific phosphodiesterase activity"/>
    <property type="evidence" value="ECO:0007669"/>
    <property type="project" value="InterPro"/>
</dbReference>
<keyword evidence="1" id="KW-1133">Transmembrane helix</keyword>